<dbReference type="AlphaFoldDB" id="B0RBR1"/>
<organism evidence="1 2">
    <name type="scientific">Clavibacter sepedonicus</name>
    <name type="common">Clavibacter michiganensis subsp. sepedonicus</name>
    <dbReference type="NCBI Taxonomy" id="31964"/>
    <lineage>
        <taxon>Bacteria</taxon>
        <taxon>Bacillati</taxon>
        <taxon>Actinomycetota</taxon>
        <taxon>Actinomycetes</taxon>
        <taxon>Micrococcales</taxon>
        <taxon>Microbacteriaceae</taxon>
        <taxon>Clavibacter</taxon>
    </lineage>
</organism>
<dbReference type="KEGG" id="cms:CMS0341"/>
<dbReference type="Pfam" id="PF09990">
    <property type="entry name" value="DUF2231"/>
    <property type="match status" value="1"/>
</dbReference>
<dbReference type="EMBL" id="AM849034">
    <property type="protein sequence ID" value="CAQ00462.1"/>
    <property type="molecule type" value="Genomic_DNA"/>
</dbReference>
<reference evidence="1 2" key="1">
    <citation type="journal article" date="2008" name="J. Bacteriol.">
        <title>Genome of the actinomycete plant pathogen Clavibacter michiganensis subsp. sepedonicus suggests recent niche adaptation.</title>
        <authorList>
            <person name="Bentley S.D."/>
            <person name="Corton C."/>
            <person name="Brown S.E."/>
            <person name="Barron A."/>
            <person name="Clark L."/>
            <person name="Doggett J."/>
            <person name="Harris B."/>
            <person name="Ormond D."/>
            <person name="Quail M.A."/>
            <person name="May G."/>
            <person name="Francis D."/>
            <person name="Knudson D."/>
            <person name="Parkhill J."/>
            <person name="Ishimaru C.A."/>
        </authorList>
    </citation>
    <scope>NUCLEOTIDE SEQUENCE [LARGE SCALE GENOMIC DNA]</scope>
    <source>
        <strain evidence="2">ATCC 33113 / DSM 20744 / JCM 9667 / LMG 2889 / ICMP 2535 / C-1</strain>
    </source>
</reference>
<accession>B0RBR1</accession>
<proteinExistence type="predicted"/>
<dbReference type="HOGENOM" id="CLU_112849_0_0_11"/>
<dbReference type="RefSeq" id="WP_012297800.1">
    <property type="nucleotide sequence ID" value="NC_010407.1"/>
</dbReference>
<gene>
    <name evidence="1" type="ordered locus">CMS0341</name>
</gene>
<evidence type="ECO:0000313" key="1">
    <source>
        <dbReference type="EMBL" id="CAQ00462.1"/>
    </source>
</evidence>
<keyword evidence="2" id="KW-1185">Reference proteome</keyword>
<dbReference type="STRING" id="31964.CMS0341"/>
<sequence length="170" mass="17920">MSWQINGLPLHPLIVHFVVVAFPTAALLILVSALWPAFARRLGIITPLVALASLIAVPLATSSGENLEEKVGANPVLEVHTELGDTLLPWAVAVFVVAVAQWLWIRRLAAQEPRRPGRDARPIPRSRHVAVTAVLAVAVAVSSVGAIVTTVRIGESGARAVWSDSAAGGD</sequence>
<dbReference type="GeneID" id="29470117"/>
<name>B0RBR1_CLASE</name>
<dbReference type="InterPro" id="IPR019251">
    <property type="entry name" value="DUF2231_TM"/>
</dbReference>
<dbReference type="eggNOG" id="ENOG5032TXC">
    <property type="taxonomic scope" value="Bacteria"/>
</dbReference>
<dbReference type="OrthoDB" id="4864772at2"/>
<dbReference type="Proteomes" id="UP000001318">
    <property type="component" value="Chromosome"/>
</dbReference>
<protein>
    <submittedName>
        <fullName evidence="1">Integral membrane protein</fullName>
    </submittedName>
</protein>
<evidence type="ECO:0000313" key="2">
    <source>
        <dbReference type="Proteomes" id="UP000001318"/>
    </source>
</evidence>